<sequence>MPSCSRLIIRSLSSGSNISSIDEKPEAPKADFVHRHIGPSEKDINHMLQFCGFNVSVLVINLDTFFRLLFQLVLSHHQMFYLYYGLLCPYFYYSSKQLC</sequence>
<dbReference type="AlphaFoldDB" id="A0A183L5L1"/>
<accession>A0A183L5L1</accession>
<evidence type="ECO:0000313" key="4">
    <source>
        <dbReference type="WBParaSite" id="SCUD_0002263001-mRNA-1"/>
    </source>
</evidence>
<organism evidence="4">
    <name type="scientific">Schistosoma curassoni</name>
    <dbReference type="NCBI Taxonomy" id="6186"/>
    <lineage>
        <taxon>Eukaryota</taxon>
        <taxon>Metazoa</taxon>
        <taxon>Spiralia</taxon>
        <taxon>Lophotrochozoa</taxon>
        <taxon>Platyhelminthes</taxon>
        <taxon>Trematoda</taxon>
        <taxon>Digenea</taxon>
        <taxon>Strigeidida</taxon>
        <taxon>Schistosomatoidea</taxon>
        <taxon>Schistosomatidae</taxon>
        <taxon>Schistosoma</taxon>
    </lineage>
</organism>
<dbReference type="Proteomes" id="UP000279833">
    <property type="component" value="Unassembled WGS sequence"/>
</dbReference>
<dbReference type="STRING" id="6186.A0A183L5L1"/>
<keyword evidence="1" id="KW-0472">Membrane</keyword>
<keyword evidence="1" id="KW-0812">Transmembrane</keyword>
<dbReference type="WBParaSite" id="SCUD_0002263001-mRNA-1">
    <property type="protein sequence ID" value="SCUD_0002263001-mRNA-1"/>
    <property type="gene ID" value="SCUD_0002263001"/>
</dbReference>
<gene>
    <name evidence="2" type="ORF">SCUD_LOCUS22627</name>
</gene>
<keyword evidence="1" id="KW-1133">Transmembrane helix</keyword>
<keyword evidence="3" id="KW-1185">Reference proteome</keyword>
<dbReference type="EMBL" id="UZAK01050076">
    <property type="protein sequence ID" value="VDP79577.1"/>
    <property type="molecule type" value="Genomic_DNA"/>
</dbReference>
<proteinExistence type="predicted"/>
<evidence type="ECO:0000313" key="2">
    <source>
        <dbReference type="EMBL" id="VDP79577.1"/>
    </source>
</evidence>
<feature type="transmembrane region" description="Helical" evidence="1">
    <location>
        <begin position="50"/>
        <end position="70"/>
    </location>
</feature>
<protein>
    <submittedName>
        <fullName evidence="4">Ovule protein</fullName>
    </submittedName>
</protein>
<reference evidence="4" key="1">
    <citation type="submission" date="2016-06" db="UniProtKB">
        <authorList>
            <consortium name="WormBaseParasite"/>
        </authorList>
    </citation>
    <scope>IDENTIFICATION</scope>
</reference>
<name>A0A183L5L1_9TREM</name>
<reference evidence="2 3" key="2">
    <citation type="submission" date="2018-11" db="EMBL/GenBank/DDBJ databases">
        <authorList>
            <consortium name="Pathogen Informatics"/>
        </authorList>
    </citation>
    <scope>NUCLEOTIDE SEQUENCE [LARGE SCALE GENOMIC DNA]</scope>
    <source>
        <strain evidence="2">Dakar</strain>
        <strain evidence="3">Dakar, Senegal</strain>
    </source>
</reference>
<evidence type="ECO:0000256" key="1">
    <source>
        <dbReference type="SAM" id="Phobius"/>
    </source>
</evidence>
<evidence type="ECO:0000313" key="3">
    <source>
        <dbReference type="Proteomes" id="UP000279833"/>
    </source>
</evidence>